<dbReference type="PANTHER" id="PTHR44154:SF1">
    <property type="entry name" value="QUINONE OXIDOREDUCTASE"/>
    <property type="match status" value="1"/>
</dbReference>
<dbReference type="PANTHER" id="PTHR44154">
    <property type="entry name" value="QUINONE OXIDOREDUCTASE"/>
    <property type="match status" value="1"/>
</dbReference>
<dbReference type="InterPro" id="IPR011032">
    <property type="entry name" value="GroES-like_sf"/>
</dbReference>
<dbReference type="InterPro" id="IPR051603">
    <property type="entry name" value="Zinc-ADH_QOR/CCCR"/>
</dbReference>
<gene>
    <name evidence="3" type="ORF">SCALIN_C14_0003</name>
</gene>
<dbReference type="InterPro" id="IPR013149">
    <property type="entry name" value="ADH-like_C"/>
</dbReference>
<dbReference type="SMART" id="SM00829">
    <property type="entry name" value="PKS_ER"/>
    <property type="match status" value="1"/>
</dbReference>
<reference evidence="4" key="1">
    <citation type="journal article" date="2017" name="Environ. Microbiol. Rep.">
        <title>Genetic Diversity of Marine Anaerobic Ammonium-Oxidizing Bacteria as Revealed by Genomic and Proteomic Analyses of 'Candidatus Scalindua japonica'.</title>
        <authorList>
            <person name="Oshiki M."/>
            <person name="Mizuto K."/>
            <person name="Kimura Z."/>
            <person name="Kindaichi T."/>
            <person name="Satoh H."/>
            <person name="Okabe S."/>
        </authorList>
    </citation>
    <scope>NUCLEOTIDE SEQUENCE [LARGE SCALE GENOMIC DNA]</scope>
    <source>
        <strain evidence="4">husup-a2</strain>
    </source>
</reference>
<dbReference type="OrthoDB" id="9792162at2"/>
<feature type="domain" description="Enoyl reductase (ER)" evidence="2">
    <location>
        <begin position="10"/>
        <end position="340"/>
    </location>
</feature>
<evidence type="ECO:0000256" key="1">
    <source>
        <dbReference type="ARBA" id="ARBA00022857"/>
    </source>
</evidence>
<dbReference type="InterPro" id="IPR013154">
    <property type="entry name" value="ADH-like_N"/>
</dbReference>
<keyword evidence="4" id="KW-1185">Reference proteome</keyword>
<dbReference type="Proteomes" id="UP000218542">
    <property type="component" value="Unassembled WGS sequence"/>
</dbReference>
<dbReference type="RefSeq" id="WP_096894137.1">
    <property type="nucleotide sequence ID" value="NZ_BAOS01000014.1"/>
</dbReference>
<dbReference type="GO" id="GO:0016491">
    <property type="term" value="F:oxidoreductase activity"/>
    <property type="evidence" value="ECO:0007669"/>
    <property type="project" value="InterPro"/>
</dbReference>
<dbReference type="Pfam" id="PF00107">
    <property type="entry name" value="ADH_zinc_N"/>
    <property type="match status" value="1"/>
</dbReference>
<protein>
    <submittedName>
        <fullName evidence="3">NADPH:quinone reductase and related Zn-dependent oxidoreductases</fullName>
    </submittedName>
</protein>
<dbReference type="Gene3D" id="3.90.180.10">
    <property type="entry name" value="Medium-chain alcohol dehydrogenases, catalytic domain"/>
    <property type="match status" value="1"/>
</dbReference>
<dbReference type="Pfam" id="PF08240">
    <property type="entry name" value="ADH_N"/>
    <property type="match status" value="1"/>
</dbReference>
<name>A0A286TXZ1_9BACT</name>
<evidence type="ECO:0000313" key="4">
    <source>
        <dbReference type="Proteomes" id="UP000218542"/>
    </source>
</evidence>
<dbReference type="AlphaFoldDB" id="A0A286TXZ1"/>
<sequence length="345" mass="37176">MKATLFKEHGGVDKLIYTEIEEPEVSSSEVLVKVKACGLNHLDIWVRQGLPGITIPLPHILGCEIAGEIAGIGSAVEGLNIGQRVLVAPGINCGKCEYCLNSHDSLCHEFRIMGFQVNGGYAEYAKTPAVNIIPVTDKLSFNEWAAVPLVFLTAWNMLKTRGDLTTGEAVLIHAAGSGIGSAAIQIARLSGADVITTVGSDGKMEKARELGADHVINYSREDFAEKVNEITGGRGVDLIFEHIGPETWEKSMLCLKRGGRIVTCGATSGPTVNFDLRFLFAKQLSVSGCYMGSRGELMKVMELIESGRLKSVLDSVFPLKDAVAAQTKMLERKQFGKIVLVPNEA</sequence>
<accession>A0A286TXZ1</accession>
<organism evidence="3 4">
    <name type="scientific">Candidatus Scalindua japonica</name>
    <dbReference type="NCBI Taxonomy" id="1284222"/>
    <lineage>
        <taxon>Bacteria</taxon>
        <taxon>Pseudomonadati</taxon>
        <taxon>Planctomycetota</taxon>
        <taxon>Candidatus Brocadiia</taxon>
        <taxon>Candidatus Brocadiales</taxon>
        <taxon>Candidatus Scalinduaceae</taxon>
        <taxon>Candidatus Scalindua</taxon>
    </lineage>
</organism>
<dbReference type="InterPro" id="IPR020843">
    <property type="entry name" value="ER"/>
</dbReference>
<comment type="caution">
    <text evidence="3">The sequence shown here is derived from an EMBL/GenBank/DDBJ whole genome shotgun (WGS) entry which is preliminary data.</text>
</comment>
<dbReference type="SUPFAM" id="SSF50129">
    <property type="entry name" value="GroES-like"/>
    <property type="match status" value="1"/>
</dbReference>
<evidence type="ECO:0000259" key="2">
    <source>
        <dbReference type="SMART" id="SM00829"/>
    </source>
</evidence>
<evidence type="ECO:0000313" key="3">
    <source>
        <dbReference type="EMBL" id="GAX60740.1"/>
    </source>
</evidence>
<dbReference type="InterPro" id="IPR036291">
    <property type="entry name" value="NAD(P)-bd_dom_sf"/>
</dbReference>
<keyword evidence="1" id="KW-0521">NADP</keyword>
<dbReference type="CDD" id="cd08266">
    <property type="entry name" value="Zn_ADH_like1"/>
    <property type="match status" value="1"/>
</dbReference>
<dbReference type="SUPFAM" id="SSF51735">
    <property type="entry name" value="NAD(P)-binding Rossmann-fold domains"/>
    <property type="match status" value="1"/>
</dbReference>
<dbReference type="EMBL" id="BAOS01000014">
    <property type="protein sequence ID" value="GAX60740.1"/>
    <property type="molecule type" value="Genomic_DNA"/>
</dbReference>
<proteinExistence type="predicted"/>